<organism evidence="3 4">
    <name type="scientific">Tindallia magadiensis</name>
    <dbReference type="NCBI Taxonomy" id="69895"/>
    <lineage>
        <taxon>Bacteria</taxon>
        <taxon>Bacillati</taxon>
        <taxon>Bacillota</taxon>
        <taxon>Clostridia</taxon>
        <taxon>Peptostreptococcales</taxon>
        <taxon>Tindalliaceae</taxon>
        <taxon>Tindallia</taxon>
    </lineage>
</organism>
<dbReference type="PANTHER" id="PTHR34039">
    <property type="entry name" value="UPF0102 PROTEIN YRAN"/>
    <property type="match status" value="1"/>
</dbReference>
<accession>A0A1I3AKM9</accession>
<dbReference type="SUPFAM" id="SSF52980">
    <property type="entry name" value="Restriction endonuclease-like"/>
    <property type="match status" value="1"/>
</dbReference>
<dbReference type="AlphaFoldDB" id="A0A1I3AKM9"/>
<keyword evidence="3" id="KW-0540">Nuclease</keyword>
<reference evidence="4" key="1">
    <citation type="submission" date="2016-10" db="EMBL/GenBank/DDBJ databases">
        <authorList>
            <person name="Varghese N."/>
            <person name="Submissions S."/>
        </authorList>
    </citation>
    <scope>NUCLEOTIDE SEQUENCE [LARGE SCALE GENOMIC DNA]</scope>
    <source>
        <strain evidence="4">Z-7934</strain>
    </source>
</reference>
<dbReference type="NCBIfam" id="NF009150">
    <property type="entry name" value="PRK12497.1-3"/>
    <property type="match status" value="1"/>
</dbReference>
<keyword evidence="3" id="KW-0378">Hydrolase</keyword>
<sequence>MKQSIGRKGEAKAKQYLLEKGYSVLSENFRAKIGEVDIVITDRDSIIFVEVKSRRTEKYGLPREAVTPYKQSKIRRVALLYIKKYKLEKRKVRFDVIEIYVDEDLDDKFWKVTHIINAF</sequence>
<protein>
    <recommendedName>
        <fullName evidence="2">UPF0102 protein SAMN05192551_101272</fullName>
    </recommendedName>
</protein>
<evidence type="ECO:0000256" key="2">
    <source>
        <dbReference type="HAMAP-Rule" id="MF_00048"/>
    </source>
</evidence>
<dbReference type="Pfam" id="PF02021">
    <property type="entry name" value="UPF0102"/>
    <property type="match status" value="1"/>
</dbReference>
<gene>
    <name evidence="3" type="ORF">SAMN05192551_101272</name>
</gene>
<dbReference type="OrthoDB" id="9802516at2"/>
<dbReference type="InterPro" id="IPR011856">
    <property type="entry name" value="tRNA_endonuc-like_dom_sf"/>
</dbReference>
<dbReference type="CDD" id="cd20736">
    <property type="entry name" value="PoNe_Nuclease"/>
    <property type="match status" value="1"/>
</dbReference>
<dbReference type="STRING" id="69895.SAMN05192551_101272"/>
<evidence type="ECO:0000313" key="4">
    <source>
        <dbReference type="Proteomes" id="UP000199287"/>
    </source>
</evidence>
<keyword evidence="3" id="KW-0255">Endonuclease</keyword>
<dbReference type="RefSeq" id="WP_093368824.1">
    <property type="nucleotide sequence ID" value="NZ_FOQA01000001.1"/>
</dbReference>
<dbReference type="NCBIfam" id="TIGR00252">
    <property type="entry name" value="YraN family protein"/>
    <property type="match status" value="1"/>
</dbReference>
<comment type="similarity">
    <text evidence="1 2">Belongs to the UPF0102 family.</text>
</comment>
<dbReference type="Proteomes" id="UP000199287">
    <property type="component" value="Unassembled WGS sequence"/>
</dbReference>
<dbReference type="Gene3D" id="3.40.1350.10">
    <property type="match status" value="1"/>
</dbReference>
<dbReference type="InterPro" id="IPR003509">
    <property type="entry name" value="UPF0102_YraN-like"/>
</dbReference>
<dbReference type="InterPro" id="IPR011335">
    <property type="entry name" value="Restrct_endonuc-II-like"/>
</dbReference>
<dbReference type="EMBL" id="FOQA01000001">
    <property type="protein sequence ID" value="SFH50573.1"/>
    <property type="molecule type" value="Genomic_DNA"/>
</dbReference>
<keyword evidence="4" id="KW-1185">Reference proteome</keyword>
<proteinExistence type="inferred from homology"/>
<name>A0A1I3AKM9_9FIRM</name>
<dbReference type="HAMAP" id="MF_00048">
    <property type="entry name" value="UPF0102"/>
    <property type="match status" value="1"/>
</dbReference>
<dbReference type="GO" id="GO:0003676">
    <property type="term" value="F:nucleic acid binding"/>
    <property type="evidence" value="ECO:0007669"/>
    <property type="project" value="InterPro"/>
</dbReference>
<dbReference type="PANTHER" id="PTHR34039:SF1">
    <property type="entry name" value="UPF0102 PROTEIN YRAN"/>
    <property type="match status" value="1"/>
</dbReference>
<evidence type="ECO:0000256" key="1">
    <source>
        <dbReference type="ARBA" id="ARBA00006738"/>
    </source>
</evidence>
<dbReference type="GO" id="GO:0004519">
    <property type="term" value="F:endonuclease activity"/>
    <property type="evidence" value="ECO:0007669"/>
    <property type="project" value="UniProtKB-KW"/>
</dbReference>
<dbReference type="NCBIfam" id="NF009154">
    <property type="entry name" value="PRK12497.3-3"/>
    <property type="match status" value="1"/>
</dbReference>
<evidence type="ECO:0000313" key="3">
    <source>
        <dbReference type="EMBL" id="SFH50573.1"/>
    </source>
</evidence>